<feature type="region of interest" description="Disordered" evidence="1">
    <location>
        <begin position="28"/>
        <end position="106"/>
    </location>
</feature>
<comment type="caution">
    <text evidence="2">The sequence shown here is derived from an EMBL/GenBank/DDBJ whole genome shotgun (WGS) entry which is preliminary data.</text>
</comment>
<gene>
    <name evidence="2" type="ORF">DPMN_070141</name>
</gene>
<evidence type="ECO:0000256" key="1">
    <source>
        <dbReference type="SAM" id="MobiDB-lite"/>
    </source>
</evidence>
<keyword evidence="3" id="KW-1185">Reference proteome</keyword>
<protein>
    <submittedName>
        <fullName evidence="2">Uncharacterized protein</fullName>
    </submittedName>
</protein>
<reference evidence="2" key="2">
    <citation type="submission" date="2020-11" db="EMBL/GenBank/DDBJ databases">
        <authorList>
            <person name="McCartney M.A."/>
            <person name="Auch B."/>
            <person name="Kono T."/>
            <person name="Mallez S."/>
            <person name="Becker A."/>
            <person name="Gohl D.M."/>
            <person name="Silverstein K.A.T."/>
            <person name="Koren S."/>
            <person name="Bechman K.B."/>
            <person name="Herman A."/>
            <person name="Abrahante J.E."/>
            <person name="Garbe J."/>
        </authorList>
    </citation>
    <scope>NUCLEOTIDE SEQUENCE</scope>
    <source>
        <strain evidence="2">Duluth1</strain>
        <tissue evidence="2">Whole animal</tissue>
    </source>
</reference>
<feature type="compositionally biased region" description="Basic and acidic residues" evidence="1">
    <location>
        <begin position="36"/>
        <end position="56"/>
    </location>
</feature>
<sequence>MISQKPAQFVASGGVQINLKSHLKFYPTSGPGMNRVEIETRSDNQRTEGDARDDARTMNPMSGARQAITRKKTSASDRTVLNFVNHRTAPTYRTHRPATGLSVSEA</sequence>
<dbReference type="Proteomes" id="UP000828390">
    <property type="component" value="Unassembled WGS sequence"/>
</dbReference>
<name>A0A9D3Z4J3_DREPO</name>
<dbReference type="AlphaFoldDB" id="A0A9D3Z4J3"/>
<reference evidence="2" key="1">
    <citation type="journal article" date="2019" name="bioRxiv">
        <title>The Genome of the Zebra Mussel, Dreissena polymorpha: A Resource for Invasive Species Research.</title>
        <authorList>
            <person name="McCartney M.A."/>
            <person name="Auch B."/>
            <person name="Kono T."/>
            <person name="Mallez S."/>
            <person name="Zhang Y."/>
            <person name="Obille A."/>
            <person name="Becker A."/>
            <person name="Abrahante J.E."/>
            <person name="Garbe J."/>
            <person name="Badalamenti J.P."/>
            <person name="Herman A."/>
            <person name="Mangelson H."/>
            <person name="Liachko I."/>
            <person name="Sullivan S."/>
            <person name="Sone E.D."/>
            <person name="Koren S."/>
            <person name="Silverstein K.A.T."/>
            <person name="Beckman K.B."/>
            <person name="Gohl D.M."/>
        </authorList>
    </citation>
    <scope>NUCLEOTIDE SEQUENCE</scope>
    <source>
        <strain evidence="2">Duluth1</strain>
        <tissue evidence="2">Whole animal</tissue>
    </source>
</reference>
<accession>A0A9D3Z4J3</accession>
<proteinExistence type="predicted"/>
<evidence type="ECO:0000313" key="3">
    <source>
        <dbReference type="Proteomes" id="UP000828390"/>
    </source>
</evidence>
<organism evidence="2 3">
    <name type="scientific">Dreissena polymorpha</name>
    <name type="common">Zebra mussel</name>
    <name type="synonym">Mytilus polymorpha</name>
    <dbReference type="NCBI Taxonomy" id="45954"/>
    <lineage>
        <taxon>Eukaryota</taxon>
        <taxon>Metazoa</taxon>
        <taxon>Spiralia</taxon>
        <taxon>Lophotrochozoa</taxon>
        <taxon>Mollusca</taxon>
        <taxon>Bivalvia</taxon>
        <taxon>Autobranchia</taxon>
        <taxon>Heteroconchia</taxon>
        <taxon>Euheterodonta</taxon>
        <taxon>Imparidentia</taxon>
        <taxon>Neoheterodontei</taxon>
        <taxon>Myida</taxon>
        <taxon>Dreissenoidea</taxon>
        <taxon>Dreissenidae</taxon>
        <taxon>Dreissena</taxon>
    </lineage>
</organism>
<evidence type="ECO:0000313" key="2">
    <source>
        <dbReference type="EMBL" id="KAH3710651.1"/>
    </source>
</evidence>
<dbReference type="EMBL" id="JAIWYP010000014">
    <property type="protein sequence ID" value="KAH3710651.1"/>
    <property type="molecule type" value="Genomic_DNA"/>
</dbReference>